<evidence type="ECO:0000313" key="11">
    <source>
        <dbReference type="EMBL" id="SDC24769.1"/>
    </source>
</evidence>
<evidence type="ECO:0000256" key="3">
    <source>
        <dbReference type="ARBA" id="ARBA00022555"/>
    </source>
</evidence>
<evidence type="ECO:0000256" key="7">
    <source>
        <dbReference type="ARBA" id="ARBA00022884"/>
    </source>
</evidence>
<dbReference type="STRING" id="1464122.SAMN05421737_106161"/>
<dbReference type="GO" id="GO:0016075">
    <property type="term" value="P:rRNA catabolic process"/>
    <property type="evidence" value="ECO:0007669"/>
    <property type="project" value="UniProtKB-UniRule"/>
</dbReference>
<dbReference type="AlphaFoldDB" id="A0A1G6K164"/>
<evidence type="ECO:0000256" key="5">
    <source>
        <dbReference type="ARBA" id="ARBA00022694"/>
    </source>
</evidence>
<feature type="binding site" evidence="8">
    <location>
        <position position="86"/>
    </location>
    <ligand>
        <name>phosphate</name>
        <dbReference type="ChEBI" id="CHEBI:43474"/>
        <note>substrate</note>
    </ligand>
</feature>
<dbReference type="PANTHER" id="PTHR11953:SF0">
    <property type="entry name" value="EXOSOME COMPLEX COMPONENT RRP41"/>
    <property type="match status" value="1"/>
</dbReference>
<dbReference type="FunFam" id="3.30.230.70:FF:000003">
    <property type="entry name" value="Ribonuclease PH"/>
    <property type="match status" value="1"/>
</dbReference>
<name>A0A1G6K164_9BACI</name>
<dbReference type="GO" id="GO:0009022">
    <property type="term" value="F:tRNA nucleotidyltransferase activity"/>
    <property type="evidence" value="ECO:0007669"/>
    <property type="project" value="UniProtKB-UniRule"/>
</dbReference>
<feature type="domain" description="Exoribonuclease phosphorolytic" evidence="9">
    <location>
        <begin position="10"/>
        <end position="140"/>
    </location>
</feature>
<proteinExistence type="inferred from homology"/>
<comment type="catalytic activity">
    <reaction evidence="8">
        <text>tRNA(n+1) + phosphate = tRNA(n) + a ribonucleoside 5'-diphosphate</text>
        <dbReference type="Rhea" id="RHEA:10628"/>
        <dbReference type="Rhea" id="RHEA-COMP:17343"/>
        <dbReference type="Rhea" id="RHEA-COMP:17344"/>
        <dbReference type="ChEBI" id="CHEBI:43474"/>
        <dbReference type="ChEBI" id="CHEBI:57930"/>
        <dbReference type="ChEBI" id="CHEBI:173114"/>
        <dbReference type="EC" id="2.7.7.56"/>
    </reaction>
</comment>
<dbReference type="Pfam" id="PF03725">
    <property type="entry name" value="RNase_PH_C"/>
    <property type="match status" value="1"/>
</dbReference>
<comment type="subunit">
    <text evidence="8">Homohexameric ring arranged as a trimer of dimers.</text>
</comment>
<keyword evidence="2 8" id="KW-0698">rRNA processing</keyword>
<dbReference type="SUPFAM" id="SSF54211">
    <property type="entry name" value="Ribosomal protein S5 domain 2-like"/>
    <property type="match status" value="1"/>
</dbReference>
<dbReference type="HAMAP" id="MF_00564">
    <property type="entry name" value="RNase_PH"/>
    <property type="match status" value="1"/>
</dbReference>
<dbReference type="InterPro" id="IPR050080">
    <property type="entry name" value="RNase_PH"/>
</dbReference>
<keyword evidence="3 8" id="KW-0820">tRNA-binding</keyword>
<dbReference type="GO" id="GO:0008033">
    <property type="term" value="P:tRNA processing"/>
    <property type="evidence" value="ECO:0007669"/>
    <property type="project" value="UniProtKB-UniRule"/>
</dbReference>
<dbReference type="GO" id="GO:0000049">
    <property type="term" value="F:tRNA binding"/>
    <property type="evidence" value="ECO:0007669"/>
    <property type="project" value="UniProtKB-UniRule"/>
</dbReference>
<dbReference type="InterPro" id="IPR018336">
    <property type="entry name" value="RNase_PH_CS"/>
</dbReference>
<dbReference type="PANTHER" id="PTHR11953">
    <property type="entry name" value="EXOSOME COMPLEX COMPONENT"/>
    <property type="match status" value="1"/>
</dbReference>
<evidence type="ECO:0000256" key="4">
    <source>
        <dbReference type="ARBA" id="ARBA00022679"/>
    </source>
</evidence>
<dbReference type="InterPro" id="IPR020568">
    <property type="entry name" value="Ribosomal_Su5_D2-typ_SF"/>
</dbReference>
<dbReference type="InterPro" id="IPR036345">
    <property type="entry name" value="ExoRNase_PH_dom2_sf"/>
</dbReference>
<keyword evidence="4 8" id="KW-0808">Transferase</keyword>
<evidence type="ECO:0000256" key="6">
    <source>
        <dbReference type="ARBA" id="ARBA00022695"/>
    </source>
</evidence>
<dbReference type="InterPro" id="IPR027408">
    <property type="entry name" value="PNPase/RNase_PH_dom_sf"/>
</dbReference>
<dbReference type="InterPro" id="IPR015847">
    <property type="entry name" value="ExoRNase_PH_dom2"/>
</dbReference>
<dbReference type="EC" id="2.7.7.56" evidence="8"/>
<sequence length="255" mass="27620">MRQDGRSKSEIRTVNMIPHFTKYAEGSVLIAMGDTKVICTASIEHRVPPFLRNKGKGWLAAEYSMLPRATAERTVREAAKGTRTGRTMEIQRLIGRALRAVIDLDKIGERTLWVDCDVIQADGGTRTASITGAYVAVVLALKKARDEGLITKWPVKDFLAAISVGILSKEGAVCDLCYEEDAKAEVDMNVVCTGSGKFVEVQGSGEEAVFSEAQLTECLSLAKNGIRTLIEEQRAVLGDAVSFIDTAANGDGSYE</sequence>
<evidence type="ECO:0000313" key="12">
    <source>
        <dbReference type="Proteomes" id="UP000242662"/>
    </source>
</evidence>
<dbReference type="InterPro" id="IPR002381">
    <property type="entry name" value="RNase_PH_bac-type"/>
</dbReference>
<dbReference type="EMBL" id="FMYM01000006">
    <property type="protein sequence ID" value="SDC24769.1"/>
    <property type="molecule type" value="Genomic_DNA"/>
</dbReference>
<dbReference type="GO" id="GO:0000175">
    <property type="term" value="F:3'-5'-RNA exonuclease activity"/>
    <property type="evidence" value="ECO:0007669"/>
    <property type="project" value="UniProtKB-UniRule"/>
</dbReference>
<dbReference type="CDD" id="cd11362">
    <property type="entry name" value="RNase_PH_bact"/>
    <property type="match status" value="1"/>
</dbReference>
<dbReference type="RefSeq" id="WP_090775772.1">
    <property type="nucleotide sequence ID" value="NZ_FMYM01000006.1"/>
</dbReference>
<organism evidence="11 12">
    <name type="scientific">Shouchella lonarensis</name>
    <dbReference type="NCBI Taxonomy" id="1464122"/>
    <lineage>
        <taxon>Bacteria</taxon>
        <taxon>Bacillati</taxon>
        <taxon>Bacillota</taxon>
        <taxon>Bacilli</taxon>
        <taxon>Bacillales</taxon>
        <taxon>Bacillaceae</taxon>
        <taxon>Shouchella</taxon>
    </lineage>
</organism>
<evidence type="ECO:0000256" key="8">
    <source>
        <dbReference type="HAMAP-Rule" id="MF_00564"/>
    </source>
</evidence>
<keyword evidence="6 8" id="KW-0548">Nucleotidyltransferase</keyword>
<dbReference type="GO" id="GO:0031125">
    <property type="term" value="P:rRNA 3'-end processing"/>
    <property type="evidence" value="ECO:0007669"/>
    <property type="project" value="UniProtKB-ARBA"/>
</dbReference>
<evidence type="ECO:0000259" key="9">
    <source>
        <dbReference type="Pfam" id="PF01138"/>
    </source>
</evidence>
<dbReference type="Proteomes" id="UP000242662">
    <property type="component" value="Unassembled WGS sequence"/>
</dbReference>
<gene>
    <name evidence="8" type="primary">rph</name>
    <name evidence="11" type="ORF">SAMN05421737_106161</name>
</gene>
<evidence type="ECO:0000259" key="10">
    <source>
        <dbReference type="Pfam" id="PF03725"/>
    </source>
</evidence>
<dbReference type="InterPro" id="IPR001247">
    <property type="entry name" value="ExoRNase_PH_dom1"/>
</dbReference>
<keyword evidence="7" id="KW-0694">RNA-binding</keyword>
<dbReference type="PROSITE" id="PS01277">
    <property type="entry name" value="RIBONUCLEASE_PH"/>
    <property type="match status" value="1"/>
</dbReference>
<dbReference type="Gene3D" id="3.30.230.70">
    <property type="entry name" value="GHMP Kinase, N-terminal domain"/>
    <property type="match status" value="1"/>
</dbReference>
<feature type="binding site" evidence="8">
    <location>
        <begin position="124"/>
        <end position="126"/>
    </location>
    <ligand>
        <name>phosphate</name>
        <dbReference type="ChEBI" id="CHEBI:43474"/>
        <note>substrate</note>
    </ligand>
</feature>
<protein>
    <recommendedName>
        <fullName evidence="8">Ribonuclease PH</fullName>
        <shortName evidence="8">RNase PH</shortName>
        <ecNumber evidence="8">2.7.7.56</ecNumber>
    </recommendedName>
    <alternativeName>
        <fullName evidence="8">tRNA nucleotidyltransferase</fullName>
    </alternativeName>
</protein>
<accession>A0A1G6K164</accession>
<feature type="domain" description="Exoribonuclease phosphorolytic" evidence="10">
    <location>
        <begin position="158"/>
        <end position="224"/>
    </location>
</feature>
<reference evidence="12" key="1">
    <citation type="submission" date="2016-09" db="EMBL/GenBank/DDBJ databases">
        <authorList>
            <person name="Varghese N."/>
            <person name="Submissions S."/>
        </authorList>
    </citation>
    <scope>NUCLEOTIDE SEQUENCE [LARGE SCALE GENOMIC DNA]</scope>
    <source>
        <strain evidence="12">25nlg</strain>
    </source>
</reference>
<dbReference type="OrthoDB" id="9802265at2"/>
<keyword evidence="12" id="KW-1185">Reference proteome</keyword>
<comment type="function">
    <text evidence="8">Phosphorolytic 3'-5' exoribonuclease that plays an important role in tRNA 3'-end maturation. Removes nucleotide residues following the 3'-CCA terminus of tRNAs; can also add nucleotides to the ends of RNA molecules by using nucleoside diphosphates as substrates, but this may not be physiologically important. Probably plays a role in initiation of 16S rRNA degradation (leading to ribosome degradation) during starvation.</text>
</comment>
<evidence type="ECO:0000256" key="2">
    <source>
        <dbReference type="ARBA" id="ARBA00022552"/>
    </source>
</evidence>
<evidence type="ECO:0000256" key="1">
    <source>
        <dbReference type="ARBA" id="ARBA00006678"/>
    </source>
</evidence>
<keyword evidence="5 8" id="KW-0819">tRNA processing</keyword>
<dbReference type="SUPFAM" id="SSF55666">
    <property type="entry name" value="Ribonuclease PH domain 2-like"/>
    <property type="match status" value="1"/>
</dbReference>
<comment type="similarity">
    <text evidence="1 8">Belongs to the RNase PH family.</text>
</comment>
<dbReference type="Pfam" id="PF01138">
    <property type="entry name" value="RNase_PH"/>
    <property type="match status" value="1"/>
</dbReference>
<dbReference type="NCBIfam" id="TIGR01966">
    <property type="entry name" value="RNasePH"/>
    <property type="match status" value="1"/>
</dbReference>